<dbReference type="GO" id="GO:0016491">
    <property type="term" value="F:oxidoreductase activity"/>
    <property type="evidence" value="ECO:0007669"/>
    <property type="project" value="InterPro"/>
</dbReference>
<dbReference type="InterPro" id="IPR005025">
    <property type="entry name" value="FMN_Rdtase-like_dom"/>
</dbReference>
<dbReference type="PANTHER" id="PTHR30543">
    <property type="entry name" value="CHROMATE REDUCTASE"/>
    <property type="match status" value="1"/>
</dbReference>
<feature type="domain" description="NADPH-dependent FMN reductase-like" evidence="1">
    <location>
        <begin position="6"/>
        <end position="150"/>
    </location>
</feature>
<dbReference type="SUPFAM" id="SSF52218">
    <property type="entry name" value="Flavoproteins"/>
    <property type="match status" value="1"/>
</dbReference>
<gene>
    <name evidence="2" type="ORF">C0Z19_11995</name>
</gene>
<evidence type="ECO:0000313" key="3">
    <source>
        <dbReference type="Proteomes" id="UP000235347"/>
    </source>
</evidence>
<accession>A0A2N7W6J8</accession>
<dbReference type="Pfam" id="PF03358">
    <property type="entry name" value="FMN_red"/>
    <property type="match status" value="1"/>
</dbReference>
<sequence length="186" mass="19810">MSPPYQVAVLVGSLRQNSFSRMLAHALSELAPPTLSLEIVEIGALPFYNDDLEADAPDTWRQVRQCIVTADAVLFVTPEYNRSVPAVLKNAVDVLSRPFGASVLSGKPAAIVSASPGAMGGFGASHHLRQSLVSMGVNVMSSPEVYVGNVAALFDHAGALTHAGTIEFLTRFAIAFSTWIERLSAR</sequence>
<organism evidence="2 3">
    <name type="scientific">Trinickia soli</name>
    <dbReference type="NCBI Taxonomy" id="380675"/>
    <lineage>
        <taxon>Bacteria</taxon>
        <taxon>Pseudomonadati</taxon>
        <taxon>Pseudomonadota</taxon>
        <taxon>Betaproteobacteria</taxon>
        <taxon>Burkholderiales</taxon>
        <taxon>Burkholderiaceae</taxon>
        <taxon>Trinickia</taxon>
    </lineage>
</organism>
<name>A0A2N7W6J8_9BURK</name>
<proteinExistence type="predicted"/>
<dbReference type="GO" id="GO:0005829">
    <property type="term" value="C:cytosol"/>
    <property type="evidence" value="ECO:0007669"/>
    <property type="project" value="TreeGrafter"/>
</dbReference>
<dbReference type="InterPro" id="IPR029039">
    <property type="entry name" value="Flavoprotein-like_sf"/>
</dbReference>
<evidence type="ECO:0000313" key="2">
    <source>
        <dbReference type="EMBL" id="PMS25026.1"/>
    </source>
</evidence>
<dbReference type="EMBL" id="PNYB01000008">
    <property type="protein sequence ID" value="PMS25026.1"/>
    <property type="molecule type" value="Genomic_DNA"/>
</dbReference>
<dbReference type="Gene3D" id="3.40.50.360">
    <property type="match status" value="1"/>
</dbReference>
<protein>
    <submittedName>
        <fullName evidence="2">ACP phosphodiesterase</fullName>
    </submittedName>
</protein>
<dbReference type="GO" id="GO:0010181">
    <property type="term" value="F:FMN binding"/>
    <property type="evidence" value="ECO:0007669"/>
    <property type="project" value="TreeGrafter"/>
</dbReference>
<evidence type="ECO:0000259" key="1">
    <source>
        <dbReference type="Pfam" id="PF03358"/>
    </source>
</evidence>
<reference evidence="2 3" key="1">
    <citation type="submission" date="2018-01" db="EMBL/GenBank/DDBJ databases">
        <title>Whole genome analyses suggest that Burkholderia sensu lato contains two further novel genera in the rhizoxinica-symbiotica group Mycetohabitans gen. nov., and Trinickia gen. nov.: implications for the evolution of diazotrophy and nodulation in the Burkholderiaceae.</title>
        <authorList>
            <person name="Estrada-de los Santos P."/>
            <person name="Palmer M."/>
            <person name="Chavez-Ramirez B."/>
            <person name="Beukes C."/>
            <person name="Steenkamp E.T."/>
            <person name="Hirsch A.M."/>
            <person name="Manyaka P."/>
            <person name="Maluk M."/>
            <person name="Lafos M."/>
            <person name="Crook M."/>
            <person name="Gross E."/>
            <person name="Simon M.F."/>
            <person name="Bueno dos Reis Junior F."/>
            <person name="Poole P.S."/>
            <person name="Venter S.N."/>
            <person name="James E.K."/>
        </authorList>
    </citation>
    <scope>NUCLEOTIDE SEQUENCE [LARGE SCALE GENOMIC DNA]</scope>
    <source>
        <strain evidence="2 3">GP25-8</strain>
    </source>
</reference>
<comment type="caution">
    <text evidence="2">The sequence shown here is derived from an EMBL/GenBank/DDBJ whole genome shotgun (WGS) entry which is preliminary data.</text>
</comment>
<dbReference type="InterPro" id="IPR050712">
    <property type="entry name" value="NAD(P)H-dep_reductase"/>
</dbReference>
<dbReference type="Proteomes" id="UP000235347">
    <property type="component" value="Unassembled WGS sequence"/>
</dbReference>
<dbReference type="AlphaFoldDB" id="A0A2N7W6J8"/>
<keyword evidence="3" id="KW-1185">Reference proteome</keyword>
<dbReference type="PANTHER" id="PTHR30543:SF21">
    <property type="entry name" value="NAD(P)H-DEPENDENT FMN REDUCTASE LOT6"/>
    <property type="match status" value="1"/>
</dbReference>
<dbReference type="RefSeq" id="WP_102610029.1">
    <property type="nucleotide sequence ID" value="NZ_CADIKD010000002.1"/>
</dbReference>